<organism evidence="1">
    <name type="scientific">marine sediment metagenome</name>
    <dbReference type="NCBI Taxonomy" id="412755"/>
    <lineage>
        <taxon>unclassified sequences</taxon>
        <taxon>metagenomes</taxon>
        <taxon>ecological metagenomes</taxon>
    </lineage>
</organism>
<sequence length="49" mass="5954">MWYKEFSAIFKHHLKKKLSMEIINYVLFFSLLTEITDTIEITPIFTFQP</sequence>
<evidence type="ECO:0000313" key="1">
    <source>
        <dbReference type="EMBL" id="KKM18836.1"/>
    </source>
</evidence>
<gene>
    <name evidence="1" type="ORF">LCGC14_1661730</name>
</gene>
<name>A0A0F9HTW7_9ZZZZ</name>
<proteinExistence type="predicted"/>
<dbReference type="AlphaFoldDB" id="A0A0F9HTW7"/>
<comment type="caution">
    <text evidence="1">The sequence shown here is derived from an EMBL/GenBank/DDBJ whole genome shotgun (WGS) entry which is preliminary data.</text>
</comment>
<reference evidence="1" key="1">
    <citation type="journal article" date="2015" name="Nature">
        <title>Complex archaea that bridge the gap between prokaryotes and eukaryotes.</title>
        <authorList>
            <person name="Spang A."/>
            <person name="Saw J.H."/>
            <person name="Jorgensen S.L."/>
            <person name="Zaremba-Niedzwiedzka K."/>
            <person name="Martijn J."/>
            <person name="Lind A.E."/>
            <person name="van Eijk R."/>
            <person name="Schleper C."/>
            <person name="Guy L."/>
            <person name="Ettema T.J."/>
        </authorList>
    </citation>
    <scope>NUCLEOTIDE SEQUENCE</scope>
</reference>
<protein>
    <submittedName>
        <fullName evidence="1">Uncharacterized protein</fullName>
    </submittedName>
</protein>
<dbReference type="EMBL" id="LAZR01014134">
    <property type="protein sequence ID" value="KKM18836.1"/>
    <property type="molecule type" value="Genomic_DNA"/>
</dbReference>
<accession>A0A0F9HTW7</accession>